<dbReference type="InterPro" id="IPR007922">
    <property type="entry name" value="DciA-like"/>
</dbReference>
<evidence type="ECO:0000313" key="2">
    <source>
        <dbReference type="EMBL" id="TQL97549.1"/>
    </source>
</evidence>
<feature type="region of interest" description="Disordered" evidence="1">
    <location>
        <begin position="1"/>
        <end position="65"/>
    </location>
</feature>
<gene>
    <name evidence="2" type="ORF">FB559_3140</name>
</gene>
<dbReference type="Pfam" id="PF05258">
    <property type="entry name" value="DciA"/>
    <property type="match status" value="1"/>
</dbReference>
<organism evidence="2 3">
    <name type="scientific">Actinoallomurus bryophytorum</name>
    <dbReference type="NCBI Taxonomy" id="1490222"/>
    <lineage>
        <taxon>Bacteria</taxon>
        <taxon>Bacillati</taxon>
        <taxon>Actinomycetota</taxon>
        <taxon>Actinomycetes</taxon>
        <taxon>Streptosporangiales</taxon>
        <taxon>Thermomonosporaceae</taxon>
        <taxon>Actinoallomurus</taxon>
    </lineage>
</organism>
<evidence type="ECO:0000313" key="3">
    <source>
        <dbReference type="Proteomes" id="UP000316096"/>
    </source>
</evidence>
<sequence>MSDEHQDPQPVENPAKSGIELAREALAQAKADARERGALPGQGRKKRRKPVREPGRGGSDPTAFGPAIRELMAARGWQERAAVGGVFGRWPEIVGPELAEHTKPETFEDGILVIAADSASWATQVRLLASNLVKRLNEDLGHGTVKRVKVVGPSTGNRGSGRLRVTGGRGPRP</sequence>
<name>A0A543CKE8_9ACTN</name>
<accession>A0A543CKE8</accession>
<feature type="region of interest" description="Disordered" evidence="1">
    <location>
        <begin position="151"/>
        <end position="173"/>
    </location>
</feature>
<dbReference type="EMBL" id="VFOZ01000001">
    <property type="protein sequence ID" value="TQL97549.1"/>
    <property type="molecule type" value="Genomic_DNA"/>
</dbReference>
<dbReference type="AlphaFoldDB" id="A0A543CKE8"/>
<dbReference type="Proteomes" id="UP000316096">
    <property type="component" value="Unassembled WGS sequence"/>
</dbReference>
<dbReference type="PANTHER" id="PTHR36456">
    <property type="entry name" value="UPF0232 PROTEIN SCO3875"/>
    <property type="match status" value="1"/>
</dbReference>
<reference evidence="2 3" key="1">
    <citation type="submission" date="2019-06" db="EMBL/GenBank/DDBJ databases">
        <title>Sequencing the genomes of 1000 actinobacteria strains.</title>
        <authorList>
            <person name="Klenk H.-P."/>
        </authorList>
    </citation>
    <scope>NUCLEOTIDE SEQUENCE [LARGE SCALE GENOMIC DNA]</scope>
    <source>
        <strain evidence="2 3">DSM 102200</strain>
    </source>
</reference>
<proteinExistence type="predicted"/>
<dbReference type="RefSeq" id="WP_246121620.1">
    <property type="nucleotide sequence ID" value="NZ_VFOZ01000001.1"/>
</dbReference>
<keyword evidence="3" id="KW-1185">Reference proteome</keyword>
<comment type="caution">
    <text evidence="2">The sequence shown here is derived from an EMBL/GenBank/DDBJ whole genome shotgun (WGS) entry which is preliminary data.</text>
</comment>
<evidence type="ECO:0000256" key="1">
    <source>
        <dbReference type="SAM" id="MobiDB-lite"/>
    </source>
</evidence>
<dbReference type="PANTHER" id="PTHR36456:SF1">
    <property type="entry name" value="UPF0232 PROTEIN SCO3875"/>
    <property type="match status" value="1"/>
</dbReference>
<protein>
    <submittedName>
        <fullName evidence="2">Putative nucleic acid-binding Zn ribbon protein</fullName>
    </submittedName>
</protein>